<organism evidence="1">
    <name type="scientific">Steinernema carpocapsae</name>
    <name type="common">Entomopathogenic nematode</name>
    <dbReference type="NCBI Taxonomy" id="34508"/>
    <lineage>
        <taxon>Eukaryota</taxon>
        <taxon>Metazoa</taxon>
        <taxon>Ecdysozoa</taxon>
        <taxon>Nematoda</taxon>
        <taxon>Chromadorea</taxon>
        <taxon>Rhabditida</taxon>
        <taxon>Tylenchina</taxon>
        <taxon>Panagrolaimomorpha</taxon>
        <taxon>Strongyloidoidea</taxon>
        <taxon>Steinernematidae</taxon>
        <taxon>Steinernema</taxon>
    </lineage>
</organism>
<reference evidence="1" key="3">
    <citation type="journal article" date="2019" name="G3 (Bethesda)">
        <title>Hybrid Assembly of the Genome of the Entomopathogenic Nematode Steinernema carpocapsae Identifies the X-Chromosome.</title>
        <authorList>
            <person name="Serra L."/>
            <person name="Macchietto M."/>
            <person name="Macias-Munoz A."/>
            <person name="McGill C.J."/>
            <person name="Rodriguez I.M."/>
            <person name="Rodriguez B."/>
            <person name="Murad R."/>
            <person name="Mortazavi A."/>
        </authorList>
    </citation>
    <scope>NUCLEOTIDE SEQUENCE</scope>
    <source>
        <strain evidence="1">ALL</strain>
    </source>
</reference>
<evidence type="ECO:0000313" key="1">
    <source>
        <dbReference type="EMBL" id="TKR81256.1"/>
    </source>
</evidence>
<protein>
    <submittedName>
        <fullName evidence="1">Uncharacterized protein</fullName>
    </submittedName>
</protein>
<comment type="caution">
    <text evidence="1">The sequence shown here is derived from an EMBL/GenBank/DDBJ whole genome shotgun (WGS) entry which is preliminary data.</text>
</comment>
<dbReference type="EMBL" id="AZBU02000004">
    <property type="protein sequence ID" value="TKR81256.1"/>
    <property type="molecule type" value="Genomic_DNA"/>
</dbReference>
<reference evidence="1" key="2">
    <citation type="journal article" date="2015" name="Genome Biol.">
        <title>Comparative genomics of Steinernema reveals deeply conserved gene regulatory networks.</title>
        <authorList>
            <person name="Dillman A.R."/>
            <person name="Macchietto M."/>
            <person name="Porter C.F."/>
            <person name="Rogers A."/>
            <person name="Williams B."/>
            <person name="Antoshechkin I."/>
            <person name="Lee M.M."/>
            <person name="Goodwin Z."/>
            <person name="Lu X."/>
            <person name="Lewis E.E."/>
            <person name="Goodrich-Blair H."/>
            <person name="Stock S.P."/>
            <person name="Adams B.J."/>
            <person name="Sternberg P.W."/>
            <person name="Mortazavi A."/>
        </authorList>
    </citation>
    <scope>NUCLEOTIDE SEQUENCE [LARGE SCALE GENOMIC DNA]</scope>
    <source>
        <strain evidence="1">ALL</strain>
    </source>
</reference>
<reference evidence="1" key="1">
    <citation type="submission" date="2013-11" db="EMBL/GenBank/DDBJ databases">
        <authorList>
            <person name="Sternberg P."/>
            <person name="Dillman A."/>
            <person name="Macchietto M."/>
        </authorList>
    </citation>
    <scope>NUCLEOTIDE SEQUENCE</scope>
    <source>
        <strain evidence="1">ALL</strain>
    </source>
</reference>
<gene>
    <name evidence="1" type="ORF">L596_015158</name>
</gene>
<accession>A0A4U5NF17</accession>
<sequence length="78" mass="8713">MRRSKIRSTGNSVMFRASGFTEITITGQYSSCNGYSCCDVSTESKYEMLATIMLATSKVKIFYAVLIRCIGFAYAPVW</sequence>
<name>A0A4U5NF17_STECR</name>
<dbReference type="AlphaFoldDB" id="A0A4U5NF17"/>
<proteinExistence type="predicted"/>